<feature type="coiled-coil region" evidence="9">
    <location>
        <begin position="125"/>
        <end position="155"/>
    </location>
</feature>
<dbReference type="Gene3D" id="3.30.565.10">
    <property type="entry name" value="Histidine kinase-like ATPase, C-terminal domain"/>
    <property type="match status" value="1"/>
</dbReference>
<dbReference type="InterPro" id="IPR003594">
    <property type="entry name" value="HATPase_dom"/>
</dbReference>
<dbReference type="EMBL" id="JAFBDT010000019">
    <property type="protein sequence ID" value="MBM7562490.1"/>
    <property type="molecule type" value="Genomic_DNA"/>
</dbReference>
<evidence type="ECO:0000313" key="14">
    <source>
        <dbReference type="Proteomes" id="UP000767854"/>
    </source>
</evidence>
<keyword evidence="3" id="KW-0597">Phosphoprotein</keyword>
<keyword evidence="8" id="KW-0902">Two-component regulatory system</keyword>
<comment type="catalytic activity">
    <reaction evidence="1">
        <text>ATP + protein L-histidine = ADP + protein N-phospho-L-histidine.</text>
        <dbReference type="EC" id="2.7.13.3"/>
    </reaction>
</comment>
<evidence type="ECO:0000256" key="9">
    <source>
        <dbReference type="SAM" id="Coils"/>
    </source>
</evidence>
<dbReference type="EC" id="2.7.13.3" evidence="2"/>
<evidence type="ECO:0000256" key="8">
    <source>
        <dbReference type="ARBA" id="ARBA00023012"/>
    </source>
</evidence>
<protein>
    <recommendedName>
        <fullName evidence="2">histidine kinase</fullName>
        <ecNumber evidence="2">2.7.13.3</ecNumber>
    </recommendedName>
</protein>
<evidence type="ECO:0000256" key="7">
    <source>
        <dbReference type="ARBA" id="ARBA00022840"/>
    </source>
</evidence>
<evidence type="ECO:0000256" key="5">
    <source>
        <dbReference type="ARBA" id="ARBA00022741"/>
    </source>
</evidence>
<dbReference type="Pfam" id="PF07730">
    <property type="entry name" value="HisKA_3"/>
    <property type="match status" value="1"/>
</dbReference>
<keyword evidence="10" id="KW-1133">Transmembrane helix</keyword>
<keyword evidence="6 13" id="KW-0418">Kinase</keyword>
<evidence type="ECO:0000256" key="3">
    <source>
        <dbReference type="ARBA" id="ARBA00022553"/>
    </source>
</evidence>
<dbReference type="Gene3D" id="1.20.5.1930">
    <property type="match status" value="1"/>
</dbReference>
<dbReference type="InterPro" id="IPR011712">
    <property type="entry name" value="Sig_transdc_His_kin_sub3_dim/P"/>
</dbReference>
<proteinExistence type="predicted"/>
<dbReference type="SUPFAM" id="SSF55874">
    <property type="entry name" value="ATPase domain of HSP90 chaperone/DNA topoisomerase II/histidine kinase"/>
    <property type="match status" value="1"/>
</dbReference>
<keyword evidence="5" id="KW-0547">Nucleotide-binding</keyword>
<dbReference type="PANTHER" id="PTHR24421:SF10">
    <property type="entry name" value="NITRATE_NITRITE SENSOR PROTEIN NARQ"/>
    <property type="match status" value="1"/>
</dbReference>
<feature type="transmembrane region" description="Helical" evidence="10">
    <location>
        <begin position="59"/>
        <end position="83"/>
    </location>
</feature>
<accession>A0ABS2MT05</accession>
<keyword evidence="4" id="KW-0808">Transferase</keyword>
<dbReference type="Proteomes" id="UP000767854">
    <property type="component" value="Unassembled WGS sequence"/>
</dbReference>
<keyword evidence="9" id="KW-0175">Coiled coil</keyword>
<dbReference type="CDD" id="cd16917">
    <property type="entry name" value="HATPase_UhpB-NarQ-NarX-like"/>
    <property type="match status" value="1"/>
</dbReference>
<organism evidence="13 14">
    <name type="scientific">Fusibacter tunisiensis</name>
    <dbReference type="NCBI Taxonomy" id="1008308"/>
    <lineage>
        <taxon>Bacteria</taxon>
        <taxon>Bacillati</taxon>
        <taxon>Bacillota</taxon>
        <taxon>Clostridia</taxon>
        <taxon>Eubacteriales</taxon>
        <taxon>Eubacteriales Family XII. Incertae Sedis</taxon>
        <taxon>Fusibacter</taxon>
    </lineage>
</organism>
<evidence type="ECO:0000256" key="4">
    <source>
        <dbReference type="ARBA" id="ARBA00022679"/>
    </source>
</evidence>
<evidence type="ECO:0000256" key="2">
    <source>
        <dbReference type="ARBA" id="ARBA00012438"/>
    </source>
</evidence>
<evidence type="ECO:0000256" key="6">
    <source>
        <dbReference type="ARBA" id="ARBA00022777"/>
    </source>
</evidence>
<reference evidence="13 14" key="1">
    <citation type="submission" date="2021-01" db="EMBL/GenBank/DDBJ databases">
        <title>Genomic Encyclopedia of Type Strains, Phase IV (KMG-IV): sequencing the most valuable type-strain genomes for metagenomic binning, comparative biology and taxonomic classification.</title>
        <authorList>
            <person name="Goeker M."/>
        </authorList>
    </citation>
    <scope>NUCLEOTIDE SEQUENCE [LARGE SCALE GENOMIC DNA]</scope>
    <source>
        <strain evidence="13 14">DSM 24436</strain>
    </source>
</reference>
<feature type="domain" description="Signal transduction histidine kinase subgroup 3 dimerisation and phosphoacceptor" evidence="12">
    <location>
        <begin position="168"/>
        <end position="227"/>
    </location>
</feature>
<evidence type="ECO:0000259" key="12">
    <source>
        <dbReference type="Pfam" id="PF07730"/>
    </source>
</evidence>
<feature type="domain" description="Histidine kinase/HSP90-like ATPase" evidence="11">
    <location>
        <begin position="266"/>
        <end position="349"/>
    </location>
</feature>
<dbReference type="InterPro" id="IPR036890">
    <property type="entry name" value="HATPase_C_sf"/>
</dbReference>
<sequence>MGMRRIDSIDKILLYGMGLVLFAFQYQTTFDVVPILISVSVLGLVTYFERLTLHFGIGLAYSVAVVFYPVLACFLPAIVYGLYSKRLGPVWLLLILPVVSMELEQVTYLLLSLLAIGLKVRTLQYEALVKKHTELEDAKRELEHTSRRQNQILLEKQDGELHVATLNERNRIAREIHDHVGHQLSSGLLQVGAMLVKAPENKSLLTLKKTLNLAMDHIRNSVHNLYEASIDLEDQLQNLVADFSFCRVDLTLTLDEVPETKVKYALIAVIKEALSNVMKHSNASLVEVTLVGHPGFYQLVVRDNGDKASIDYGEGIGLKNISQRVEALNGHFNATWDQGFKVFITIPKTSKG</sequence>
<keyword evidence="10" id="KW-0472">Membrane</keyword>
<name>A0ABS2MT05_9FIRM</name>
<evidence type="ECO:0000256" key="10">
    <source>
        <dbReference type="SAM" id="Phobius"/>
    </source>
</evidence>
<dbReference type="InterPro" id="IPR050482">
    <property type="entry name" value="Sensor_HK_TwoCompSys"/>
</dbReference>
<keyword evidence="10" id="KW-0812">Transmembrane</keyword>
<feature type="transmembrane region" description="Helical" evidence="10">
    <location>
        <begin position="12"/>
        <end position="28"/>
    </location>
</feature>
<dbReference type="GO" id="GO:0016301">
    <property type="term" value="F:kinase activity"/>
    <property type="evidence" value="ECO:0007669"/>
    <property type="project" value="UniProtKB-KW"/>
</dbReference>
<dbReference type="Pfam" id="PF02518">
    <property type="entry name" value="HATPase_c"/>
    <property type="match status" value="1"/>
</dbReference>
<comment type="caution">
    <text evidence="13">The sequence shown here is derived from an EMBL/GenBank/DDBJ whole genome shotgun (WGS) entry which is preliminary data.</text>
</comment>
<gene>
    <name evidence="13" type="ORF">JOC49_002050</name>
</gene>
<evidence type="ECO:0000313" key="13">
    <source>
        <dbReference type="EMBL" id="MBM7562490.1"/>
    </source>
</evidence>
<dbReference type="RefSeq" id="WP_204664920.1">
    <property type="nucleotide sequence ID" value="NZ_JAFBDT010000019.1"/>
</dbReference>
<keyword evidence="7" id="KW-0067">ATP-binding</keyword>
<evidence type="ECO:0000259" key="11">
    <source>
        <dbReference type="Pfam" id="PF02518"/>
    </source>
</evidence>
<feature type="transmembrane region" description="Helical" evidence="10">
    <location>
        <begin position="89"/>
        <end position="111"/>
    </location>
</feature>
<evidence type="ECO:0000256" key="1">
    <source>
        <dbReference type="ARBA" id="ARBA00000085"/>
    </source>
</evidence>
<keyword evidence="14" id="KW-1185">Reference proteome</keyword>
<dbReference type="PANTHER" id="PTHR24421">
    <property type="entry name" value="NITRATE/NITRITE SENSOR PROTEIN NARX-RELATED"/>
    <property type="match status" value="1"/>
</dbReference>